<evidence type="ECO:0000313" key="6">
    <source>
        <dbReference type="Proteomes" id="UP000245288"/>
    </source>
</evidence>
<proteinExistence type="predicted"/>
<dbReference type="PANTHER" id="PTHR32347">
    <property type="entry name" value="EFFLUX SYSTEM COMPONENT YKNX-RELATED"/>
    <property type="match status" value="1"/>
</dbReference>
<dbReference type="AlphaFoldDB" id="A0A2V1JT77"/>
<sequence length="516" mass="56427">MKNKKVMKRVLVIAIVAAVAAGGIGGGIYVQRSKMTAEVQSVADLNNSYWGDEVNSSGLVTNDYSQTVEVSKDDGIKEVYVEEGQQVQKGDKLLALDTTVATLNLQGKELEVENLKNQITLAQNELKKLKNTKPYVEPSEPVTPKPSTPDVPEMSGDAYNYILWTAVPYNQNEADGSAENPYRYLCTEDAYVTGSFFSQLSEAGLHVVFEIHENNSVSGELLSEWEVDGSQIVVPDADTRWSVADRTQLTEDTDVSDTDTVDDTGADAIDQGGYTQSELNGMISEQEKKIKDLDLDKRKAELDVEKLKAQSSDGIIYANVTGTVKNLQDKDNLPTDGTPFMEIAGSEGLYVTGGISELLLDKVKPGQTVSVSSWESGTSCEAEITEIKNYPSTDVSSYGGGNNNVSYYPFVAYIEDSTGLRNGEYVDLNMTVSDEEDGASIYIFKGYVRSENGKSYVLKADENDRLVKQYVKTGKIIYGDTIEIKSGLTEDDRIAFPYGKTAKEGIRVVDSDGAEY</sequence>
<feature type="domain" description="YknX-like beta-barrel" evidence="4">
    <location>
        <begin position="350"/>
        <end position="426"/>
    </location>
</feature>
<name>A0A2V1JT77_EUBRA</name>
<dbReference type="Gene3D" id="1.10.287.470">
    <property type="entry name" value="Helix hairpin bin"/>
    <property type="match status" value="1"/>
</dbReference>
<gene>
    <name evidence="5" type="ORF">LG34_06715</name>
</gene>
<dbReference type="Gene3D" id="2.40.420.20">
    <property type="match status" value="1"/>
</dbReference>
<accession>A0A2V1JT77</accession>
<comment type="caution">
    <text evidence="5">The sequence shown here is derived from an EMBL/GenBank/DDBJ whole genome shotgun (WGS) entry which is preliminary data.</text>
</comment>
<evidence type="ECO:0000256" key="3">
    <source>
        <dbReference type="SAM" id="Coils"/>
    </source>
</evidence>
<dbReference type="EMBL" id="JRFU01000067">
    <property type="protein sequence ID" value="PWE86994.1"/>
    <property type="molecule type" value="Genomic_DNA"/>
</dbReference>
<comment type="subcellular location">
    <subcellularLocation>
        <location evidence="1">Cell envelope</location>
    </subcellularLocation>
</comment>
<dbReference type="Pfam" id="PF25990">
    <property type="entry name" value="Beta-barrel_YknX"/>
    <property type="match status" value="1"/>
</dbReference>
<organism evidence="5 6">
    <name type="scientific">Eubacterium ramulus</name>
    <dbReference type="NCBI Taxonomy" id="39490"/>
    <lineage>
        <taxon>Bacteria</taxon>
        <taxon>Bacillati</taxon>
        <taxon>Bacillota</taxon>
        <taxon>Clostridia</taxon>
        <taxon>Eubacteriales</taxon>
        <taxon>Eubacteriaceae</taxon>
        <taxon>Eubacterium</taxon>
    </lineage>
</organism>
<feature type="coiled-coil region" evidence="3">
    <location>
        <begin position="105"/>
        <end position="132"/>
    </location>
</feature>
<evidence type="ECO:0000256" key="1">
    <source>
        <dbReference type="ARBA" id="ARBA00004196"/>
    </source>
</evidence>
<dbReference type="Gene3D" id="2.40.50.100">
    <property type="match status" value="1"/>
</dbReference>
<evidence type="ECO:0000259" key="4">
    <source>
        <dbReference type="Pfam" id="PF25990"/>
    </source>
</evidence>
<dbReference type="OrthoDB" id="2047779at2"/>
<feature type="coiled-coil region" evidence="3">
    <location>
        <begin position="283"/>
        <end position="310"/>
    </location>
</feature>
<dbReference type="InterPro" id="IPR050465">
    <property type="entry name" value="UPF0194_transport"/>
</dbReference>
<protein>
    <recommendedName>
        <fullName evidence="4">YknX-like beta-barrel domain-containing protein</fullName>
    </recommendedName>
</protein>
<dbReference type="RefSeq" id="WP_109215355.1">
    <property type="nucleotide sequence ID" value="NZ_CABMEW010000008.1"/>
</dbReference>
<keyword evidence="6" id="KW-1185">Reference proteome</keyword>
<dbReference type="PANTHER" id="PTHR32347:SF14">
    <property type="entry name" value="EFFLUX SYSTEM COMPONENT YKNX-RELATED"/>
    <property type="match status" value="1"/>
</dbReference>
<reference evidence="5 6" key="1">
    <citation type="submission" date="2014-09" db="EMBL/GenBank/DDBJ databases">
        <title>Butyrate-producing bacteria isolated from human gut.</title>
        <authorList>
            <person name="Zhang Q."/>
            <person name="Zhao L."/>
        </authorList>
    </citation>
    <scope>NUCLEOTIDE SEQUENCE [LARGE SCALE GENOMIC DNA]</scope>
    <source>
        <strain evidence="5 6">21</strain>
    </source>
</reference>
<evidence type="ECO:0000256" key="2">
    <source>
        <dbReference type="ARBA" id="ARBA00023054"/>
    </source>
</evidence>
<dbReference type="GO" id="GO:0030313">
    <property type="term" value="C:cell envelope"/>
    <property type="evidence" value="ECO:0007669"/>
    <property type="project" value="UniProtKB-SubCell"/>
</dbReference>
<dbReference type="InterPro" id="IPR058636">
    <property type="entry name" value="Beta-barrel_YknX"/>
</dbReference>
<keyword evidence="2 3" id="KW-0175">Coiled coil</keyword>
<dbReference type="Proteomes" id="UP000245288">
    <property type="component" value="Unassembled WGS sequence"/>
</dbReference>
<evidence type="ECO:0000313" key="5">
    <source>
        <dbReference type="EMBL" id="PWE86994.1"/>
    </source>
</evidence>